<reference evidence="9" key="3">
    <citation type="submission" date="2015-06" db="UniProtKB">
        <authorList>
            <consortium name="EnsemblMetazoa"/>
        </authorList>
    </citation>
    <scope>IDENTIFICATION</scope>
</reference>
<dbReference type="FunFam" id="1.25.40.10:FF:000049">
    <property type="entry name" value="Alpha-soluble NSF attachment protein-like"/>
    <property type="match status" value="1"/>
</dbReference>
<protein>
    <submittedName>
        <fullName evidence="8 9">Uncharacterized protein</fullName>
    </submittedName>
</protein>
<keyword evidence="5 7" id="KW-0653">Protein transport</keyword>
<dbReference type="CDD" id="cd15832">
    <property type="entry name" value="SNAP"/>
    <property type="match status" value="1"/>
</dbReference>
<keyword evidence="3 7" id="KW-0813">Transport</keyword>
<dbReference type="Pfam" id="PF14938">
    <property type="entry name" value="SNAP"/>
    <property type="match status" value="1"/>
</dbReference>
<dbReference type="HOGENOM" id="CLU_046329_0_2_1"/>
<dbReference type="SUPFAM" id="SSF48452">
    <property type="entry name" value="TPR-like"/>
    <property type="match status" value="1"/>
</dbReference>
<dbReference type="OrthoDB" id="9984275at2759"/>
<evidence type="ECO:0000256" key="1">
    <source>
        <dbReference type="ARBA" id="ARBA00004170"/>
    </source>
</evidence>
<keyword evidence="4 7" id="KW-0931">ER-Golgi transport</keyword>
<evidence type="ECO:0000313" key="8">
    <source>
        <dbReference type="EMBL" id="ESO00943.1"/>
    </source>
</evidence>
<dbReference type="GO" id="GO:0019905">
    <property type="term" value="F:syntaxin binding"/>
    <property type="evidence" value="ECO:0000318"/>
    <property type="project" value="GO_Central"/>
</dbReference>
<dbReference type="GO" id="GO:0006886">
    <property type="term" value="P:intracellular protein transport"/>
    <property type="evidence" value="ECO:0000318"/>
    <property type="project" value="GO_Central"/>
</dbReference>
<evidence type="ECO:0000256" key="4">
    <source>
        <dbReference type="ARBA" id="ARBA00022892"/>
    </source>
</evidence>
<dbReference type="EnsemblMetazoa" id="HelroT113060">
    <property type="protein sequence ID" value="HelroP113060"/>
    <property type="gene ID" value="HelroG113060"/>
</dbReference>
<evidence type="ECO:0000256" key="5">
    <source>
        <dbReference type="ARBA" id="ARBA00022927"/>
    </source>
</evidence>
<evidence type="ECO:0000256" key="7">
    <source>
        <dbReference type="RuleBase" id="RU367013"/>
    </source>
</evidence>
<dbReference type="InterPro" id="IPR000744">
    <property type="entry name" value="NSF_attach"/>
</dbReference>
<evidence type="ECO:0000256" key="6">
    <source>
        <dbReference type="ARBA" id="ARBA00023136"/>
    </source>
</evidence>
<evidence type="ECO:0000256" key="3">
    <source>
        <dbReference type="ARBA" id="ARBA00022448"/>
    </source>
</evidence>
<proteinExistence type="inferred from homology"/>
<dbReference type="FunCoup" id="T1EFQ0">
    <property type="interactions" value="1792"/>
</dbReference>
<dbReference type="Proteomes" id="UP000015101">
    <property type="component" value="Unassembled WGS sequence"/>
</dbReference>
<evidence type="ECO:0000256" key="2">
    <source>
        <dbReference type="ARBA" id="ARBA00010050"/>
    </source>
</evidence>
<dbReference type="RefSeq" id="XP_009021114.1">
    <property type="nucleotide sequence ID" value="XM_009022866.1"/>
</dbReference>
<dbReference type="InterPro" id="IPR011990">
    <property type="entry name" value="TPR-like_helical_dom_sf"/>
</dbReference>
<reference evidence="8 10" key="2">
    <citation type="journal article" date="2013" name="Nature">
        <title>Insights into bilaterian evolution from three spiralian genomes.</title>
        <authorList>
            <person name="Simakov O."/>
            <person name="Marletaz F."/>
            <person name="Cho S.J."/>
            <person name="Edsinger-Gonzales E."/>
            <person name="Havlak P."/>
            <person name="Hellsten U."/>
            <person name="Kuo D.H."/>
            <person name="Larsson T."/>
            <person name="Lv J."/>
            <person name="Arendt D."/>
            <person name="Savage R."/>
            <person name="Osoegawa K."/>
            <person name="de Jong P."/>
            <person name="Grimwood J."/>
            <person name="Chapman J.A."/>
            <person name="Shapiro H."/>
            <person name="Aerts A."/>
            <person name="Otillar R.P."/>
            <person name="Terry A.Y."/>
            <person name="Boore J.L."/>
            <person name="Grigoriev I.V."/>
            <person name="Lindberg D.R."/>
            <person name="Seaver E.C."/>
            <person name="Weisblat D.A."/>
            <person name="Putnam N.H."/>
            <person name="Rokhsar D.S."/>
        </authorList>
    </citation>
    <scope>NUCLEOTIDE SEQUENCE</scope>
</reference>
<comment type="function">
    <text evidence="7">Required for vesicular transport between the endoplasmic reticulum and the Golgi apparatus.</text>
</comment>
<comment type="similarity">
    <text evidence="2 7">Belongs to the SNAP family.</text>
</comment>
<dbReference type="GO" id="GO:0035494">
    <property type="term" value="P:SNARE complex disassembly"/>
    <property type="evidence" value="ECO:0000318"/>
    <property type="project" value="GO_Central"/>
</dbReference>
<dbReference type="EMBL" id="AMQM01005281">
    <property type="status" value="NOT_ANNOTATED_CDS"/>
    <property type="molecule type" value="Genomic_DNA"/>
</dbReference>
<dbReference type="PRINTS" id="PR00448">
    <property type="entry name" value="NSFATTACHMNT"/>
</dbReference>
<comment type="subcellular location">
    <subcellularLocation>
        <location evidence="1 7">Membrane</location>
        <topology evidence="1 7">Peripheral membrane protein</topology>
    </subcellularLocation>
</comment>
<accession>T1EFQ0</accession>
<keyword evidence="10" id="KW-1185">Reference proteome</keyword>
<dbReference type="OMA" id="LEHAIAY"/>
<dbReference type="PANTHER" id="PTHR13768">
    <property type="entry name" value="SOLUBLE NSF ATTACHMENT PROTEIN SNAP"/>
    <property type="match status" value="1"/>
</dbReference>
<dbReference type="PANTHER" id="PTHR13768:SF8">
    <property type="entry name" value="ALPHA-SOLUBLE NSF ATTACHMENT PROTEIN"/>
    <property type="match status" value="1"/>
</dbReference>
<name>T1EFQ0_HELRO</name>
<evidence type="ECO:0000313" key="9">
    <source>
        <dbReference type="EnsemblMetazoa" id="HelroP113060"/>
    </source>
</evidence>
<dbReference type="EMBL" id="KB096864">
    <property type="protein sequence ID" value="ESO00943.1"/>
    <property type="molecule type" value="Genomic_DNA"/>
</dbReference>
<sequence length="292" mass="32754">MDDSEKKAMEMMAQAEKKLKSSSGFLGSLMGGNSKVEDAAELYTKAGHSFKMAKKWGDAGNAYSKAAGIHQRLGNKLETASHFIDCGNCFKKVDRKEAVNYLLKAIEVYVDMGRFTIAAKHHMEIAELYEQEPVDIKEAMEYYQRAADFYQGEESNSSANRCLLKVAQYASELEMYDKAATIYENIGTSSMDNPLLRHGAKDHFFRAVVCRLCQDVQDAENALVKYSDICTVFGDSREVKLTKALLAAIEEKDGEAFGAATKDYDSISRLDPWFVKMFLRVKKTIDNESDLL</sequence>
<dbReference type="CTD" id="20195402"/>
<dbReference type="Gene3D" id="1.25.40.10">
    <property type="entry name" value="Tetratricopeptide repeat domain"/>
    <property type="match status" value="1"/>
</dbReference>
<dbReference type="GeneID" id="20195402"/>
<dbReference type="GO" id="GO:0005483">
    <property type="term" value="F:soluble NSF attachment protein activity"/>
    <property type="evidence" value="ECO:0000318"/>
    <property type="project" value="GO_Central"/>
</dbReference>
<dbReference type="AlphaFoldDB" id="T1EFQ0"/>
<keyword evidence="6 7" id="KW-0472">Membrane</keyword>
<organism evidence="9 10">
    <name type="scientific">Helobdella robusta</name>
    <name type="common">Californian leech</name>
    <dbReference type="NCBI Taxonomy" id="6412"/>
    <lineage>
        <taxon>Eukaryota</taxon>
        <taxon>Metazoa</taxon>
        <taxon>Spiralia</taxon>
        <taxon>Lophotrochozoa</taxon>
        <taxon>Annelida</taxon>
        <taxon>Clitellata</taxon>
        <taxon>Hirudinea</taxon>
        <taxon>Rhynchobdellida</taxon>
        <taxon>Glossiphoniidae</taxon>
        <taxon>Helobdella</taxon>
    </lineage>
</organism>
<dbReference type="InParanoid" id="T1EFQ0"/>
<dbReference type="eggNOG" id="KOG1586">
    <property type="taxonomic scope" value="Eukaryota"/>
</dbReference>
<reference evidence="10" key="1">
    <citation type="submission" date="2012-12" db="EMBL/GenBank/DDBJ databases">
        <authorList>
            <person name="Hellsten U."/>
            <person name="Grimwood J."/>
            <person name="Chapman J.A."/>
            <person name="Shapiro H."/>
            <person name="Aerts A."/>
            <person name="Otillar R.P."/>
            <person name="Terry A.Y."/>
            <person name="Boore J.L."/>
            <person name="Simakov O."/>
            <person name="Marletaz F."/>
            <person name="Cho S.-J."/>
            <person name="Edsinger-Gonzales E."/>
            <person name="Havlak P."/>
            <person name="Kuo D.-H."/>
            <person name="Larsson T."/>
            <person name="Lv J."/>
            <person name="Arendt D."/>
            <person name="Savage R."/>
            <person name="Osoegawa K."/>
            <person name="de Jong P."/>
            <person name="Lindberg D.R."/>
            <person name="Seaver E.C."/>
            <person name="Weisblat D.A."/>
            <person name="Putnam N.H."/>
            <person name="Grigoriev I.V."/>
            <person name="Rokhsar D.S."/>
        </authorList>
    </citation>
    <scope>NUCLEOTIDE SEQUENCE</scope>
</reference>
<gene>
    <name evidence="9" type="primary">20195402</name>
    <name evidence="8" type="ORF">HELRODRAFT_113060</name>
</gene>
<dbReference type="STRING" id="6412.T1EFQ0"/>
<dbReference type="KEGG" id="hro:HELRODRAFT_113060"/>
<evidence type="ECO:0000313" key="10">
    <source>
        <dbReference type="Proteomes" id="UP000015101"/>
    </source>
</evidence>
<dbReference type="GO" id="GO:0031201">
    <property type="term" value="C:SNARE complex"/>
    <property type="evidence" value="ECO:0000318"/>
    <property type="project" value="GO_Central"/>
</dbReference>